<dbReference type="SUPFAM" id="SSF57756">
    <property type="entry name" value="Retrovirus zinc finger-like domains"/>
    <property type="match status" value="1"/>
</dbReference>
<accession>A0A8W8IM32</accession>
<dbReference type="InterPro" id="IPR036875">
    <property type="entry name" value="Znf_CCHC_sf"/>
</dbReference>
<dbReference type="AlphaFoldDB" id="A0A8W8IM32"/>
<dbReference type="EnsemblMetazoa" id="G1495.1">
    <property type="protein sequence ID" value="G1495.1:cds"/>
    <property type="gene ID" value="G1495"/>
</dbReference>
<evidence type="ECO:0008006" key="3">
    <source>
        <dbReference type="Google" id="ProtNLM"/>
    </source>
</evidence>
<dbReference type="Proteomes" id="UP000005408">
    <property type="component" value="Unassembled WGS sequence"/>
</dbReference>
<sequence>MFSTGLEKQQAITVALAHSVLPNHAFPGGGVSSNSRIKVTKNNELVGFEELTEKLHTEQSHNSEHLQKKVKENIGNKLKSEGNKIQFEFNEGLKEKVLKLEKIVKSKGDHKSLLLISEIIHDIDTRNKHIRIADSSPAGWKTVNEYKASDIADDSEDEKKIRSAENRALRSVKQFRLKYRPRPYQSVPNRGYVSAAAGSAAQLAAQTPALVSASQPFLAYPKQAYFRGRQRTPQPTDVCFGCFKYGHWKNKCPAGNNFQTTERQK</sequence>
<protein>
    <recommendedName>
        <fullName evidence="3">CCHC-type domain-containing protein</fullName>
    </recommendedName>
</protein>
<organism evidence="1 2">
    <name type="scientific">Magallana gigas</name>
    <name type="common">Pacific oyster</name>
    <name type="synonym">Crassostrea gigas</name>
    <dbReference type="NCBI Taxonomy" id="29159"/>
    <lineage>
        <taxon>Eukaryota</taxon>
        <taxon>Metazoa</taxon>
        <taxon>Spiralia</taxon>
        <taxon>Lophotrochozoa</taxon>
        <taxon>Mollusca</taxon>
        <taxon>Bivalvia</taxon>
        <taxon>Autobranchia</taxon>
        <taxon>Pteriomorphia</taxon>
        <taxon>Ostreida</taxon>
        <taxon>Ostreoidea</taxon>
        <taxon>Ostreidae</taxon>
        <taxon>Magallana</taxon>
    </lineage>
</organism>
<evidence type="ECO:0000313" key="2">
    <source>
        <dbReference type="Proteomes" id="UP000005408"/>
    </source>
</evidence>
<dbReference type="GO" id="GO:0003676">
    <property type="term" value="F:nucleic acid binding"/>
    <property type="evidence" value="ECO:0007669"/>
    <property type="project" value="InterPro"/>
</dbReference>
<name>A0A8W8IM32_MAGGI</name>
<proteinExistence type="predicted"/>
<dbReference type="Gene3D" id="4.10.60.10">
    <property type="entry name" value="Zinc finger, CCHC-type"/>
    <property type="match status" value="1"/>
</dbReference>
<keyword evidence="2" id="KW-1185">Reference proteome</keyword>
<reference evidence="1" key="1">
    <citation type="submission" date="2022-08" db="UniProtKB">
        <authorList>
            <consortium name="EnsemblMetazoa"/>
        </authorList>
    </citation>
    <scope>IDENTIFICATION</scope>
    <source>
        <strain evidence="1">05x7-T-G4-1.051#20</strain>
    </source>
</reference>
<evidence type="ECO:0000313" key="1">
    <source>
        <dbReference type="EnsemblMetazoa" id="G1495.1:cds"/>
    </source>
</evidence>
<dbReference type="GO" id="GO:0008270">
    <property type="term" value="F:zinc ion binding"/>
    <property type="evidence" value="ECO:0007669"/>
    <property type="project" value="InterPro"/>
</dbReference>